<sequence length="365" mass="39169">MTATARNSKPRSLIPRSAGSGRRLRDQPLESLGRTWLGALSLAALVLAVAATTLVTTLHIGQATYTAEFGQAAGIRPGDQVTVAGVPVGTVDGTELAGDRVLVRMKIDGDVTLGAQTRAEIVLTTVLGARSIALMPAGDGSLPDGRIPLTHTTVPYDLQKLLQDSTATFEQVDADRFARSMGLLAAQLRDTPAILPEALANVENLSRMIAERRDQIGALLRNTARLATILGDQRGDMAALIGQGDVMVREILARRAGVVRLLDAATQLVTTAHTVAVGNREHIDSLLVDIRTLTGMIGDHDELLRNMFQAMPIAVRNITNATGTGPFLDFLLPGGLMVDSWMCAISANAEQHQWPEHFRYFEDCR</sequence>
<feature type="domain" description="Mammalian cell entry C-terminal" evidence="3">
    <location>
        <begin position="146"/>
        <end position="324"/>
    </location>
</feature>
<dbReference type="NCBIfam" id="TIGR00996">
    <property type="entry name" value="Mtu_fam_mce"/>
    <property type="match status" value="1"/>
</dbReference>
<feature type="domain" description="Mce/MlaD" evidence="2">
    <location>
        <begin position="64"/>
        <end position="136"/>
    </location>
</feature>
<gene>
    <name evidence="4" type="ORF">FOH10_15690</name>
</gene>
<dbReference type="InterPro" id="IPR024516">
    <property type="entry name" value="Mce_C"/>
</dbReference>
<proteinExistence type="predicted"/>
<dbReference type="InterPro" id="IPR052336">
    <property type="entry name" value="MlaD_Phospholipid_Transporter"/>
</dbReference>
<dbReference type="InterPro" id="IPR003399">
    <property type="entry name" value="Mce/MlaD"/>
</dbReference>
<dbReference type="EMBL" id="CP041695">
    <property type="protein sequence ID" value="QDP79934.1"/>
    <property type="molecule type" value="Genomic_DNA"/>
</dbReference>
<dbReference type="KEGG" id="nod:FOH10_15690"/>
<protein>
    <submittedName>
        <fullName evidence="4">MCE family protein</fullName>
    </submittedName>
</protein>
<evidence type="ECO:0000313" key="4">
    <source>
        <dbReference type="EMBL" id="QDP79934.1"/>
    </source>
</evidence>
<dbReference type="Pfam" id="PF02470">
    <property type="entry name" value="MlaD"/>
    <property type="match status" value="1"/>
</dbReference>
<dbReference type="PANTHER" id="PTHR33371:SF18">
    <property type="entry name" value="MCE-FAMILY PROTEIN MCE3C"/>
    <property type="match status" value="1"/>
</dbReference>
<dbReference type="Proteomes" id="UP000317039">
    <property type="component" value="Chromosome"/>
</dbReference>
<dbReference type="AlphaFoldDB" id="A0A516NM05"/>
<reference evidence="4 5" key="1">
    <citation type="submission" date="2019-07" db="EMBL/GenBank/DDBJ databases">
        <title>Complete Genome Sequence and Methylome Analysis of Nocardia otitidis-caviarum NEB252.</title>
        <authorList>
            <person name="Fomenkov A."/>
            <person name="Anton B.P."/>
            <person name="Vincze T."/>
            <person name="Roberts R.J."/>
        </authorList>
    </citation>
    <scope>NUCLEOTIDE SEQUENCE [LARGE SCALE GENOMIC DNA]</scope>
    <source>
        <strain evidence="4 5">NEB252</strain>
    </source>
</reference>
<dbReference type="RefSeq" id="WP_143981272.1">
    <property type="nucleotide sequence ID" value="NZ_CP041695.1"/>
</dbReference>
<evidence type="ECO:0000259" key="2">
    <source>
        <dbReference type="Pfam" id="PF02470"/>
    </source>
</evidence>
<dbReference type="InterPro" id="IPR005693">
    <property type="entry name" value="Mce"/>
</dbReference>
<evidence type="ECO:0000259" key="3">
    <source>
        <dbReference type="Pfam" id="PF11887"/>
    </source>
</evidence>
<evidence type="ECO:0000256" key="1">
    <source>
        <dbReference type="SAM" id="MobiDB-lite"/>
    </source>
</evidence>
<evidence type="ECO:0000313" key="5">
    <source>
        <dbReference type="Proteomes" id="UP000317039"/>
    </source>
</evidence>
<organism evidence="4 5">
    <name type="scientific">Nocardia otitidiscaviarum</name>
    <dbReference type="NCBI Taxonomy" id="1823"/>
    <lineage>
        <taxon>Bacteria</taxon>
        <taxon>Bacillati</taxon>
        <taxon>Actinomycetota</taxon>
        <taxon>Actinomycetes</taxon>
        <taxon>Mycobacteriales</taxon>
        <taxon>Nocardiaceae</taxon>
        <taxon>Nocardia</taxon>
    </lineage>
</organism>
<dbReference type="GeneID" id="80333819"/>
<dbReference type="Pfam" id="PF11887">
    <property type="entry name" value="Mce4_CUP1"/>
    <property type="match status" value="1"/>
</dbReference>
<dbReference type="PANTHER" id="PTHR33371">
    <property type="entry name" value="INTERMEMBRANE PHOSPHOLIPID TRANSPORT SYSTEM BINDING PROTEIN MLAD-RELATED"/>
    <property type="match status" value="1"/>
</dbReference>
<name>A0A516NM05_9NOCA</name>
<accession>A0A516NM05</accession>
<feature type="region of interest" description="Disordered" evidence="1">
    <location>
        <begin position="1"/>
        <end position="25"/>
    </location>
</feature>
<dbReference type="GO" id="GO:0005576">
    <property type="term" value="C:extracellular region"/>
    <property type="evidence" value="ECO:0007669"/>
    <property type="project" value="TreeGrafter"/>
</dbReference>